<comment type="cofactor">
    <cofactor evidence="2">
        <name>Zn(2+)</name>
        <dbReference type="ChEBI" id="CHEBI:29105"/>
    </cofactor>
</comment>
<feature type="signal peptide" evidence="12">
    <location>
        <begin position="1"/>
        <end position="18"/>
    </location>
</feature>
<organism evidence="15 16">
    <name type="scientific">Emticicia agri</name>
    <dbReference type="NCBI Taxonomy" id="2492393"/>
    <lineage>
        <taxon>Bacteria</taxon>
        <taxon>Pseudomonadati</taxon>
        <taxon>Bacteroidota</taxon>
        <taxon>Cytophagia</taxon>
        <taxon>Cytophagales</taxon>
        <taxon>Leadbetterellaceae</taxon>
        <taxon>Emticicia</taxon>
    </lineage>
</organism>
<evidence type="ECO:0000256" key="9">
    <source>
        <dbReference type="ARBA" id="ARBA00022801"/>
    </source>
</evidence>
<name>A0A4Q5LZY2_9BACT</name>
<keyword evidence="9" id="KW-0378">Hydrolase</keyword>
<dbReference type="CDD" id="cd09603">
    <property type="entry name" value="M1_APN_like"/>
    <property type="match status" value="1"/>
</dbReference>
<evidence type="ECO:0000256" key="8">
    <source>
        <dbReference type="ARBA" id="ARBA00022723"/>
    </source>
</evidence>
<dbReference type="EMBL" id="SEWF01000018">
    <property type="protein sequence ID" value="RYU95127.1"/>
    <property type="molecule type" value="Genomic_DNA"/>
</dbReference>
<dbReference type="Gene3D" id="1.10.390.10">
    <property type="entry name" value="Neutral Protease Domain 2"/>
    <property type="match status" value="1"/>
</dbReference>
<keyword evidence="16" id="KW-1185">Reference proteome</keyword>
<dbReference type="Pfam" id="PF17900">
    <property type="entry name" value="Peptidase_M1_N"/>
    <property type="match status" value="1"/>
</dbReference>
<accession>A0A4Q5LZY2</accession>
<evidence type="ECO:0000256" key="12">
    <source>
        <dbReference type="SAM" id="SignalP"/>
    </source>
</evidence>
<dbReference type="GO" id="GO:0005615">
    <property type="term" value="C:extracellular space"/>
    <property type="evidence" value="ECO:0007669"/>
    <property type="project" value="TreeGrafter"/>
</dbReference>
<evidence type="ECO:0000313" key="16">
    <source>
        <dbReference type="Proteomes" id="UP000293162"/>
    </source>
</evidence>
<comment type="similarity">
    <text evidence="3">Belongs to the peptidase M1 family.</text>
</comment>
<feature type="domain" description="Peptidase M1 membrane alanine aminopeptidase" evidence="13">
    <location>
        <begin position="262"/>
        <end position="454"/>
    </location>
</feature>
<dbReference type="PRINTS" id="PR00756">
    <property type="entry name" value="ALADIPTASE"/>
</dbReference>
<dbReference type="InterPro" id="IPR001930">
    <property type="entry name" value="Peptidase_M1"/>
</dbReference>
<dbReference type="OrthoDB" id="100605at2"/>
<comment type="catalytic activity">
    <reaction evidence="1">
        <text>Release of an N-terminal amino acid, Xaa-|-Yaa- from a peptide, amide or arylamide. Xaa is preferably Ala, but may be most amino acids including Pro (slow action). When a terminal hydrophobic residue is followed by a prolyl residue, the two may be released as an intact Xaa-Pro dipeptide.</text>
        <dbReference type="EC" id="3.4.11.2"/>
    </reaction>
</comment>
<sequence length="529" mass="60440">MKYLYLLFFFSIAVFADAQKNKSGSLLKPEQALMDIRHYTIALEVKPDAKSINGYTEIELITNKSTDVLLFDLVESFTIDKVWVNGKEEPFKFDNELIKISLASPLAAGKAKVKIQYGGKPIVAPRPPWDGGFTWATDTTGAAWVAITCQSQGAKMYFPCKDHPSDEANEGADLIITVPKGLVVAGPGLLQSQTTKKDKSTFHWKTNYTINNYSILFNVGRFKVVSRNYTTVDGHTVPMQFYVLEAHADKAEKHLDIFERIVRTQEKYFGEYPFIKEKIAICETPHLGMEHQTMNAYGNKFRYTMVGGKEFDWLMYHEFGHEWWGNKVTGIDWADMWIQEGICSFGDALYTREHEGEEAYLVRMERTARATQNKLPVVLGEHMDAATVYHADIYGKGAFFMHTLRYIIGDEIFFPALKKFATSPEFTYDNLVNTKQVEAFFSKESKQNLKPLFDFYLRTTQKLLVDVKKTGDDTYQISTMNYPDTLPIDVLIDGKIERKMVASEAILVKSKTTPVIDPKTYYLKKVLYE</sequence>
<dbReference type="InterPro" id="IPR045357">
    <property type="entry name" value="Aminopeptidase_N-like_N"/>
</dbReference>
<feature type="domain" description="Aminopeptidase N-like N-terminal" evidence="14">
    <location>
        <begin position="38"/>
        <end position="210"/>
    </location>
</feature>
<dbReference type="EC" id="3.4.11.2" evidence="4"/>
<dbReference type="GO" id="GO:0043171">
    <property type="term" value="P:peptide catabolic process"/>
    <property type="evidence" value="ECO:0007669"/>
    <property type="project" value="TreeGrafter"/>
</dbReference>
<keyword evidence="8" id="KW-0479">Metal-binding</keyword>
<dbReference type="GO" id="GO:0070006">
    <property type="term" value="F:metalloaminopeptidase activity"/>
    <property type="evidence" value="ECO:0007669"/>
    <property type="project" value="TreeGrafter"/>
</dbReference>
<dbReference type="Proteomes" id="UP000293162">
    <property type="component" value="Unassembled WGS sequence"/>
</dbReference>
<evidence type="ECO:0000256" key="7">
    <source>
        <dbReference type="ARBA" id="ARBA00022670"/>
    </source>
</evidence>
<dbReference type="SUPFAM" id="SSF63737">
    <property type="entry name" value="Leukotriene A4 hydrolase N-terminal domain"/>
    <property type="match status" value="1"/>
</dbReference>
<keyword evidence="12" id="KW-0732">Signal</keyword>
<keyword evidence="10" id="KW-0862">Zinc</keyword>
<dbReference type="GO" id="GO:0005737">
    <property type="term" value="C:cytoplasm"/>
    <property type="evidence" value="ECO:0007669"/>
    <property type="project" value="TreeGrafter"/>
</dbReference>
<evidence type="ECO:0000256" key="11">
    <source>
        <dbReference type="ARBA" id="ARBA00023049"/>
    </source>
</evidence>
<evidence type="ECO:0000259" key="13">
    <source>
        <dbReference type="Pfam" id="PF01433"/>
    </source>
</evidence>
<dbReference type="PANTHER" id="PTHR11533:SF174">
    <property type="entry name" value="PUROMYCIN-SENSITIVE AMINOPEPTIDASE-RELATED"/>
    <property type="match status" value="1"/>
</dbReference>
<dbReference type="GO" id="GO:0042277">
    <property type="term" value="F:peptide binding"/>
    <property type="evidence" value="ECO:0007669"/>
    <property type="project" value="TreeGrafter"/>
</dbReference>
<evidence type="ECO:0000313" key="15">
    <source>
        <dbReference type="EMBL" id="RYU95127.1"/>
    </source>
</evidence>
<dbReference type="RefSeq" id="WP_130021573.1">
    <property type="nucleotide sequence ID" value="NZ_SEWF01000018.1"/>
</dbReference>
<evidence type="ECO:0000256" key="2">
    <source>
        <dbReference type="ARBA" id="ARBA00001947"/>
    </source>
</evidence>
<dbReference type="InterPro" id="IPR042097">
    <property type="entry name" value="Aminopeptidase_N-like_N_sf"/>
</dbReference>
<keyword evidence="11" id="KW-0482">Metalloprotease</keyword>
<evidence type="ECO:0000256" key="10">
    <source>
        <dbReference type="ARBA" id="ARBA00022833"/>
    </source>
</evidence>
<dbReference type="PANTHER" id="PTHR11533">
    <property type="entry name" value="PROTEASE M1 ZINC METALLOPROTEASE"/>
    <property type="match status" value="1"/>
</dbReference>
<keyword evidence="7" id="KW-0645">Protease</keyword>
<keyword evidence="6" id="KW-0031">Aminopeptidase</keyword>
<dbReference type="InterPro" id="IPR014782">
    <property type="entry name" value="Peptidase_M1_dom"/>
</dbReference>
<dbReference type="InterPro" id="IPR050344">
    <property type="entry name" value="Peptidase_M1_aminopeptidases"/>
</dbReference>
<proteinExistence type="inferred from homology"/>
<dbReference type="GO" id="GO:0008270">
    <property type="term" value="F:zinc ion binding"/>
    <property type="evidence" value="ECO:0007669"/>
    <property type="project" value="InterPro"/>
</dbReference>
<dbReference type="InterPro" id="IPR027268">
    <property type="entry name" value="Peptidase_M4/M1_CTD_sf"/>
</dbReference>
<dbReference type="GO" id="GO:0016020">
    <property type="term" value="C:membrane"/>
    <property type="evidence" value="ECO:0007669"/>
    <property type="project" value="TreeGrafter"/>
</dbReference>
<evidence type="ECO:0000256" key="6">
    <source>
        <dbReference type="ARBA" id="ARBA00022438"/>
    </source>
</evidence>
<dbReference type="GO" id="GO:0016285">
    <property type="term" value="F:alanyl aminopeptidase activity"/>
    <property type="evidence" value="ECO:0007669"/>
    <property type="project" value="UniProtKB-EC"/>
</dbReference>
<dbReference type="Pfam" id="PF01433">
    <property type="entry name" value="Peptidase_M1"/>
    <property type="match status" value="1"/>
</dbReference>
<dbReference type="Gene3D" id="2.60.40.1730">
    <property type="entry name" value="tricorn interacting facor f3 domain"/>
    <property type="match status" value="1"/>
</dbReference>
<comment type="caution">
    <text evidence="15">The sequence shown here is derived from an EMBL/GenBank/DDBJ whole genome shotgun (WGS) entry which is preliminary data.</text>
</comment>
<feature type="chain" id="PRO_5020617188" description="Aminopeptidase N" evidence="12">
    <location>
        <begin position="19"/>
        <end position="529"/>
    </location>
</feature>
<dbReference type="GO" id="GO:0006508">
    <property type="term" value="P:proteolysis"/>
    <property type="evidence" value="ECO:0007669"/>
    <property type="project" value="UniProtKB-KW"/>
</dbReference>
<evidence type="ECO:0000256" key="3">
    <source>
        <dbReference type="ARBA" id="ARBA00010136"/>
    </source>
</evidence>
<dbReference type="SUPFAM" id="SSF55486">
    <property type="entry name" value="Metalloproteases ('zincins'), catalytic domain"/>
    <property type="match status" value="1"/>
</dbReference>
<evidence type="ECO:0000256" key="5">
    <source>
        <dbReference type="ARBA" id="ARBA00015611"/>
    </source>
</evidence>
<evidence type="ECO:0000256" key="4">
    <source>
        <dbReference type="ARBA" id="ARBA00012564"/>
    </source>
</evidence>
<reference evidence="15 16" key="1">
    <citation type="submission" date="2019-02" db="EMBL/GenBank/DDBJ databases">
        <title>Bacterial novel species Emticicia sp. 17J42-9 isolated from soil.</title>
        <authorList>
            <person name="Jung H.-Y."/>
        </authorList>
    </citation>
    <scope>NUCLEOTIDE SEQUENCE [LARGE SCALE GENOMIC DNA]</scope>
    <source>
        <strain evidence="15 16">17J42-9</strain>
    </source>
</reference>
<evidence type="ECO:0000256" key="1">
    <source>
        <dbReference type="ARBA" id="ARBA00000098"/>
    </source>
</evidence>
<gene>
    <name evidence="15" type="ORF">EWM59_13850</name>
</gene>
<dbReference type="AlphaFoldDB" id="A0A4Q5LZY2"/>
<protein>
    <recommendedName>
        <fullName evidence="5">Aminopeptidase N</fullName>
        <ecNumber evidence="4">3.4.11.2</ecNumber>
    </recommendedName>
</protein>
<evidence type="ECO:0000259" key="14">
    <source>
        <dbReference type="Pfam" id="PF17900"/>
    </source>
</evidence>